<dbReference type="EMBL" id="OL702939">
    <property type="protein sequence ID" value="UMO77278.1"/>
    <property type="molecule type" value="Genomic_DNA"/>
</dbReference>
<proteinExistence type="predicted"/>
<accession>A0AAE9FPB1</accession>
<protein>
    <submittedName>
        <fullName evidence="1">DNA polymerase clamp-loader subunit</fullName>
    </submittedName>
</protein>
<sequence length="141" mass="16394">MQLRVITSEGLVMAEKLSPFEITGNLNEKKGHLDVSEVGYDAFVINRVMSNTIDTVLFANEMNRCWGADKQWQYDFYYYGLPKKKRYGKWHKLTEEKDAIKLIQARFGYSHNKAKDVLDILRPHLPQIEQELKTGGRNGKK</sequence>
<name>A0AAE9FPB1_9CAUD</name>
<dbReference type="Pfam" id="PF16790">
    <property type="entry name" value="Phage_clamp_A"/>
    <property type="match status" value="1"/>
</dbReference>
<dbReference type="InterPro" id="IPR031868">
    <property type="entry name" value="Phage_clamp_gp62"/>
</dbReference>
<dbReference type="GO" id="GO:0006260">
    <property type="term" value="P:DNA replication"/>
    <property type="evidence" value="ECO:0007669"/>
    <property type="project" value="InterPro"/>
</dbReference>
<dbReference type="Gene3D" id="1.20.272.50">
    <property type="entry name" value="Bacteriophage clamp loader A subunit, A' domain"/>
    <property type="match status" value="1"/>
</dbReference>
<organism evidence="1 2">
    <name type="scientific">Stenotrophomonas maltophilia phage vB_SmaM_Ps15</name>
    <dbReference type="NCBI Taxonomy" id="3071007"/>
    <lineage>
        <taxon>Viruses</taxon>
        <taxon>Duplodnaviria</taxon>
        <taxon>Heunggongvirae</taxon>
        <taxon>Uroviricota</taxon>
        <taxon>Caudoviricetes</taxon>
        <taxon>Menderavirus</taxon>
        <taxon>Menderavirus Ps15</taxon>
    </lineage>
</organism>
<evidence type="ECO:0000313" key="2">
    <source>
        <dbReference type="Proteomes" id="UP000829466"/>
    </source>
</evidence>
<keyword evidence="2" id="KW-1185">Reference proteome</keyword>
<dbReference type="Proteomes" id="UP000829466">
    <property type="component" value="Segment"/>
</dbReference>
<gene>
    <name evidence="1" type="ORF">SmaMPs15_000127</name>
</gene>
<dbReference type="GO" id="GO:0003677">
    <property type="term" value="F:DNA binding"/>
    <property type="evidence" value="ECO:0007669"/>
    <property type="project" value="InterPro"/>
</dbReference>
<evidence type="ECO:0000313" key="1">
    <source>
        <dbReference type="EMBL" id="UMO77278.1"/>
    </source>
</evidence>
<reference evidence="1 2" key="1">
    <citation type="submission" date="2021-12" db="EMBL/GenBank/DDBJ databases">
        <title>Characterization of bacteriophage vB_SmaM_Ps15 infective to Stenotrophomonas maltophila clinical ocular isolates.</title>
        <authorList>
            <person name="Damnjanovic D."/>
            <person name="Vazquez-Campos X."/>
            <person name="Elliott L."/>
            <person name="Willcox M."/>
            <person name="Bridge W.J."/>
        </authorList>
    </citation>
    <scope>NUCLEOTIDE SEQUENCE [LARGE SCALE GENOMIC DNA]</scope>
</reference>